<name>A0AAV6V850_9ARAC</name>
<proteinExistence type="predicted"/>
<comment type="caution">
    <text evidence="1">The sequence shown here is derived from an EMBL/GenBank/DDBJ whole genome shotgun (WGS) entry which is preliminary data.</text>
</comment>
<keyword evidence="2" id="KW-1185">Reference proteome</keyword>
<organism evidence="1 2">
    <name type="scientific">Oedothorax gibbosus</name>
    <dbReference type="NCBI Taxonomy" id="931172"/>
    <lineage>
        <taxon>Eukaryota</taxon>
        <taxon>Metazoa</taxon>
        <taxon>Ecdysozoa</taxon>
        <taxon>Arthropoda</taxon>
        <taxon>Chelicerata</taxon>
        <taxon>Arachnida</taxon>
        <taxon>Araneae</taxon>
        <taxon>Araneomorphae</taxon>
        <taxon>Entelegynae</taxon>
        <taxon>Araneoidea</taxon>
        <taxon>Linyphiidae</taxon>
        <taxon>Erigoninae</taxon>
        <taxon>Oedothorax</taxon>
    </lineage>
</organism>
<evidence type="ECO:0000313" key="2">
    <source>
        <dbReference type="Proteomes" id="UP000827092"/>
    </source>
</evidence>
<reference evidence="1 2" key="1">
    <citation type="journal article" date="2022" name="Nat. Ecol. Evol.">
        <title>A masculinizing supergene underlies an exaggerated male reproductive morph in a spider.</title>
        <authorList>
            <person name="Hendrickx F."/>
            <person name="De Corte Z."/>
            <person name="Sonet G."/>
            <person name="Van Belleghem S.M."/>
            <person name="Kostlbacher S."/>
            <person name="Vangestel C."/>
        </authorList>
    </citation>
    <scope>NUCLEOTIDE SEQUENCE [LARGE SCALE GENOMIC DNA]</scope>
    <source>
        <strain evidence="1">W744_W776</strain>
    </source>
</reference>
<dbReference type="Proteomes" id="UP000827092">
    <property type="component" value="Unassembled WGS sequence"/>
</dbReference>
<dbReference type="EMBL" id="JAFNEN010000134">
    <property type="protein sequence ID" value="KAG8192880.1"/>
    <property type="molecule type" value="Genomic_DNA"/>
</dbReference>
<evidence type="ECO:0000313" key="1">
    <source>
        <dbReference type="EMBL" id="KAG8192880.1"/>
    </source>
</evidence>
<dbReference type="AlphaFoldDB" id="A0AAV6V850"/>
<protein>
    <submittedName>
        <fullName evidence="1">Uncharacterized protein</fullName>
    </submittedName>
</protein>
<accession>A0AAV6V850</accession>
<sequence>MTTWKVSARYRMSQSQVVPNASSRQIVLLQNKPINNHNLRHTKQQSHPETLETEIELTPPLKRNRRRILIENSPAAHAQHIPTRRREDVMRLVLQRGEFRTVKNCCFSLTTKKWGKLWRQVNAWNIKTSRTRRNSCDAK</sequence>
<gene>
    <name evidence="1" type="ORF">JTE90_014656</name>
</gene>